<keyword evidence="3 7" id="KW-0413">Isomerase</keyword>
<keyword evidence="5" id="KW-1133">Transmembrane helix</keyword>
<dbReference type="AlphaFoldDB" id="A0A2V1HP91"/>
<feature type="domain" description="PPIase cyclophilin-type" evidence="6">
    <location>
        <begin position="112"/>
        <end position="263"/>
    </location>
</feature>
<evidence type="ECO:0000313" key="8">
    <source>
        <dbReference type="Proteomes" id="UP000244893"/>
    </source>
</evidence>
<dbReference type="GO" id="GO:0003755">
    <property type="term" value="F:peptidyl-prolyl cis-trans isomerase activity"/>
    <property type="evidence" value="ECO:0007669"/>
    <property type="project" value="UniProtKB-KW"/>
</dbReference>
<keyword evidence="5" id="KW-0472">Membrane</keyword>
<feature type="transmembrane region" description="Helical" evidence="5">
    <location>
        <begin position="40"/>
        <end position="63"/>
    </location>
</feature>
<evidence type="ECO:0000256" key="3">
    <source>
        <dbReference type="ARBA" id="ARBA00023235"/>
    </source>
</evidence>
<dbReference type="PANTHER" id="PTHR43246">
    <property type="entry name" value="PEPTIDYL-PROLYL CIS-TRANS ISOMERASE CYP38, CHLOROPLASTIC"/>
    <property type="match status" value="1"/>
</dbReference>
<dbReference type="OrthoDB" id="5507614at2"/>
<dbReference type="RefSeq" id="WP_116756857.1">
    <property type="nucleotide sequence ID" value="NZ_JBHUEX010000001.1"/>
</dbReference>
<sequence>MASGKRDDRFERETRQRLRDYHAKQTVHVEQARRRRRDNIVAVVAVVVVLALATVAQLLFFSIGPGVPEPTPTPTPSASASPEAGANTGDVPSADIAEGRTWTGSLVLNGVDLGVSLDGATAPQAVSALISLADEGFYDGKTCHRLTNGGFFVLQCGSVNGDGTGDTGFQYGPIENAPADDVYPAGTIAMARQGGNAYSQSTQFFIVYEDTTIPADEAGGYSVVGTVTSGLDQLAAQITDAGVADGSNDGAPAVATTIGSFTLQ</sequence>
<comment type="caution">
    <text evidence="7">The sequence shown here is derived from an EMBL/GenBank/DDBJ whole genome shotgun (WGS) entry which is preliminary data.</text>
</comment>
<feature type="region of interest" description="Disordered" evidence="4">
    <location>
        <begin position="68"/>
        <end position="95"/>
    </location>
</feature>
<dbReference type="InterPro" id="IPR002130">
    <property type="entry name" value="Cyclophilin-type_PPIase_dom"/>
</dbReference>
<dbReference type="PROSITE" id="PS50072">
    <property type="entry name" value="CSA_PPIASE_2"/>
    <property type="match status" value="1"/>
</dbReference>
<evidence type="ECO:0000256" key="2">
    <source>
        <dbReference type="ARBA" id="ARBA00023110"/>
    </source>
</evidence>
<dbReference type="EMBL" id="QEOP01000002">
    <property type="protein sequence ID" value="PVZ94345.1"/>
    <property type="molecule type" value="Genomic_DNA"/>
</dbReference>
<dbReference type="Proteomes" id="UP000244893">
    <property type="component" value="Unassembled WGS sequence"/>
</dbReference>
<evidence type="ECO:0000256" key="4">
    <source>
        <dbReference type="SAM" id="MobiDB-lite"/>
    </source>
</evidence>
<evidence type="ECO:0000256" key="5">
    <source>
        <dbReference type="SAM" id="Phobius"/>
    </source>
</evidence>
<keyword evidence="8" id="KW-1185">Reference proteome</keyword>
<accession>A0A2V1HP91</accession>
<dbReference type="InterPro" id="IPR029000">
    <property type="entry name" value="Cyclophilin-like_dom_sf"/>
</dbReference>
<proteinExistence type="predicted"/>
<dbReference type="Pfam" id="PF00160">
    <property type="entry name" value="Pro_isomerase"/>
    <property type="match status" value="1"/>
</dbReference>
<dbReference type="InterPro" id="IPR044665">
    <property type="entry name" value="E_coli_cyclophilin_A-like"/>
</dbReference>
<reference evidence="7 8" key="1">
    <citation type="submission" date="2018-05" db="EMBL/GenBank/DDBJ databases">
        <title>Amnibacterium sp. M8JJ-5, whole genome shotgun sequence.</title>
        <authorList>
            <person name="Tuo L."/>
        </authorList>
    </citation>
    <scope>NUCLEOTIDE SEQUENCE [LARGE SCALE GENOMIC DNA]</scope>
    <source>
        <strain evidence="7 8">M8JJ-5</strain>
    </source>
</reference>
<evidence type="ECO:0000313" key="7">
    <source>
        <dbReference type="EMBL" id="PVZ94345.1"/>
    </source>
</evidence>
<organism evidence="7 8">
    <name type="scientific">Amnibacterium flavum</name>
    <dbReference type="NCBI Taxonomy" id="2173173"/>
    <lineage>
        <taxon>Bacteria</taxon>
        <taxon>Bacillati</taxon>
        <taxon>Actinomycetota</taxon>
        <taxon>Actinomycetes</taxon>
        <taxon>Micrococcales</taxon>
        <taxon>Microbacteriaceae</taxon>
        <taxon>Amnibacterium</taxon>
    </lineage>
</organism>
<protein>
    <recommendedName>
        <fullName evidence="1">peptidylprolyl isomerase</fullName>
        <ecNumber evidence="1">5.2.1.8</ecNumber>
    </recommendedName>
</protein>
<dbReference type="EC" id="5.2.1.8" evidence="1"/>
<evidence type="ECO:0000259" key="6">
    <source>
        <dbReference type="PROSITE" id="PS50072"/>
    </source>
</evidence>
<dbReference type="SUPFAM" id="SSF50891">
    <property type="entry name" value="Cyclophilin-like"/>
    <property type="match status" value="1"/>
</dbReference>
<keyword evidence="2" id="KW-0697">Rotamase</keyword>
<evidence type="ECO:0000256" key="1">
    <source>
        <dbReference type="ARBA" id="ARBA00013194"/>
    </source>
</evidence>
<gene>
    <name evidence="7" type="ORF">DDQ50_11505</name>
</gene>
<keyword evidence="5" id="KW-0812">Transmembrane</keyword>
<name>A0A2V1HP91_9MICO</name>
<dbReference type="Gene3D" id="2.40.100.10">
    <property type="entry name" value="Cyclophilin-like"/>
    <property type="match status" value="1"/>
</dbReference>